<dbReference type="PANTHER" id="PTHR37574">
    <property type="entry name" value="LIPASE B"/>
    <property type="match status" value="1"/>
</dbReference>
<feature type="region of interest" description="Disordered" evidence="1">
    <location>
        <begin position="208"/>
        <end position="234"/>
    </location>
</feature>
<dbReference type="EMBL" id="SOZI01000022">
    <property type="protein sequence ID" value="TNY22647.1"/>
    <property type="molecule type" value="Genomic_DNA"/>
</dbReference>
<evidence type="ECO:0000313" key="3">
    <source>
        <dbReference type="EMBL" id="TNY22647.1"/>
    </source>
</evidence>
<protein>
    <recommendedName>
        <fullName evidence="5">Alpha/Beta hydrolase protein</fullName>
    </recommendedName>
</protein>
<organism evidence="3 4">
    <name type="scientific">Rhodotorula diobovata</name>
    <dbReference type="NCBI Taxonomy" id="5288"/>
    <lineage>
        <taxon>Eukaryota</taxon>
        <taxon>Fungi</taxon>
        <taxon>Dikarya</taxon>
        <taxon>Basidiomycota</taxon>
        <taxon>Pucciniomycotina</taxon>
        <taxon>Microbotryomycetes</taxon>
        <taxon>Sporidiobolales</taxon>
        <taxon>Sporidiobolaceae</taxon>
        <taxon>Rhodotorula</taxon>
    </lineage>
</organism>
<dbReference type="InterPro" id="IPR053228">
    <property type="entry name" value="Stereospecific_Lipase"/>
</dbReference>
<keyword evidence="4" id="KW-1185">Reference proteome</keyword>
<feature type="chain" id="PRO_5022895299" description="Alpha/Beta hydrolase protein" evidence="2">
    <location>
        <begin position="23"/>
        <end position="653"/>
    </location>
</feature>
<dbReference type="OrthoDB" id="4605274at2759"/>
<feature type="region of interest" description="Disordered" evidence="1">
    <location>
        <begin position="156"/>
        <end position="185"/>
    </location>
</feature>
<feature type="signal peptide" evidence="2">
    <location>
        <begin position="1"/>
        <end position="22"/>
    </location>
</feature>
<dbReference type="AlphaFoldDB" id="A0A5C5G0N4"/>
<proteinExistence type="predicted"/>
<gene>
    <name evidence="3" type="ORF">DMC30DRAFT_348602</name>
</gene>
<keyword evidence="2" id="KW-0732">Signal</keyword>
<evidence type="ECO:0000313" key="4">
    <source>
        <dbReference type="Proteomes" id="UP000311382"/>
    </source>
</evidence>
<feature type="region of interest" description="Disordered" evidence="1">
    <location>
        <begin position="246"/>
        <end position="265"/>
    </location>
</feature>
<dbReference type="Gene3D" id="3.40.50.1820">
    <property type="entry name" value="alpha/beta hydrolase"/>
    <property type="match status" value="1"/>
</dbReference>
<reference evidence="3 4" key="1">
    <citation type="submission" date="2019-03" db="EMBL/GenBank/DDBJ databases">
        <title>Rhodosporidium diobovatum UCD-FST 08-225 genome sequencing, assembly, and annotation.</title>
        <authorList>
            <person name="Fakankun I.U."/>
            <person name="Fristensky B."/>
            <person name="Levin D.B."/>
        </authorList>
    </citation>
    <scope>NUCLEOTIDE SEQUENCE [LARGE SCALE GENOMIC DNA]</scope>
    <source>
        <strain evidence="3 4">UCD-FST 08-225</strain>
    </source>
</reference>
<evidence type="ECO:0008006" key="5">
    <source>
        <dbReference type="Google" id="ProtNLM"/>
    </source>
</evidence>
<evidence type="ECO:0000256" key="1">
    <source>
        <dbReference type="SAM" id="MobiDB-lite"/>
    </source>
</evidence>
<sequence>MRLYAFCTLLVSLAALSSVVRALDDDDDSGCVMSAGSDLMNCLGTWASLPPVPSSTGSGVGQSAQELCDQYSQMVGCWAAGTYCREWLPLRTAADKFCALAKAASLSPSAVPSETFSSVSAEASEVVTSIWNNDSGTDVPSITNDVGSVTRPTWTHAESAPTQTGTAATASPSTSASGTSGELARKEEAIRGRARGFQLSWGSAAKHARARGQSAEASQLGGSARLSESAQTVFPPRTPLVDQLRSLPAAGSSPPPVEPGPSFSASLLPCQTHWNAACRGDPRTRSPPTADLPFVSSVTDALDMRGSALLGALGLASLVSAAPVSPQALETREALCRNVFANAGKFSLPCATYAATLTCPQGIQGKEGGVVLLVHGTGSTGDETWANGPYIKLLPNAGPGFDVCWTTLPGRSLGDVQVTSEYIAYLISSLHSRSATGKVGIVTHSQGGLNTQWALDFWPSYRSLVSSFVALAPPFKGTIEGPPACLVTGLLGGCAPSVIQQSAGSNFLDALNVKGDVALVPTTSIYTAYDDVIQPELLVPTSRLASAEVVRLQDHCGDVYLVEHFTIPFSSYAYALAVDALTHKGVSDPSRVAKSSCAWLVSDVLLDDFNRGPTILNEAVRDALAVVLGPKAQEEPFLQAYVCKRGDVSAGCA</sequence>
<name>A0A5C5G0N4_9BASI</name>
<dbReference type="SUPFAM" id="SSF53474">
    <property type="entry name" value="alpha/beta-Hydrolases"/>
    <property type="match status" value="1"/>
</dbReference>
<dbReference type="PANTHER" id="PTHR37574:SF1">
    <property type="entry name" value="LIPASE B"/>
    <property type="match status" value="1"/>
</dbReference>
<feature type="compositionally biased region" description="Low complexity" evidence="1">
    <location>
        <begin position="159"/>
        <end position="181"/>
    </location>
</feature>
<dbReference type="STRING" id="5288.A0A5C5G0N4"/>
<dbReference type="InterPro" id="IPR029058">
    <property type="entry name" value="AB_hydrolase_fold"/>
</dbReference>
<evidence type="ECO:0000256" key="2">
    <source>
        <dbReference type="SAM" id="SignalP"/>
    </source>
</evidence>
<comment type="caution">
    <text evidence="3">The sequence shown here is derived from an EMBL/GenBank/DDBJ whole genome shotgun (WGS) entry which is preliminary data.</text>
</comment>
<feature type="compositionally biased region" description="Polar residues" evidence="1">
    <location>
        <begin position="215"/>
        <end position="232"/>
    </location>
</feature>
<accession>A0A5C5G0N4</accession>
<dbReference type="Proteomes" id="UP000311382">
    <property type="component" value="Unassembled WGS sequence"/>
</dbReference>